<evidence type="ECO:0000313" key="3">
    <source>
        <dbReference type="EMBL" id="CEO94682.1"/>
    </source>
</evidence>
<protein>
    <recommendedName>
        <fullName evidence="5">Cadmium resistance transporter</fullName>
    </recommendedName>
</protein>
<keyword evidence="2" id="KW-1133">Transmembrane helix</keyword>
<evidence type="ECO:0008006" key="5">
    <source>
        <dbReference type="Google" id="ProtNLM"/>
    </source>
</evidence>
<feature type="region of interest" description="Disordered" evidence="1">
    <location>
        <begin position="104"/>
        <end position="124"/>
    </location>
</feature>
<sequence>MVSSVASAIGMACWAFVATNMDDLVILIAFYTEAGLPAFLNTSGFQRHHIYVGQAIGFTLLIALSLVGFIGGIFLPIQYVGLLGFLPILKGCWSLRELRPCHSPGLQPQESTPAMPEPASSTLEHRPPRLCSKFADVNTVKVMTVTVINGGDNVSIYTPLFVPLGIGDLVICIATQYFLLAILVVSSDYFTRIPAVAKRIQLSAKFVVPFMQIALGVYLLFKTGATDVLASAVKRS</sequence>
<organism evidence="3 4">
    <name type="scientific">Plasmodiophora brassicae</name>
    <name type="common">Clubroot disease agent</name>
    <dbReference type="NCBI Taxonomy" id="37360"/>
    <lineage>
        <taxon>Eukaryota</taxon>
        <taxon>Sar</taxon>
        <taxon>Rhizaria</taxon>
        <taxon>Endomyxa</taxon>
        <taxon>Phytomyxea</taxon>
        <taxon>Plasmodiophorida</taxon>
        <taxon>Plasmodiophoridae</taxon>
        <taxon>Plasmodiophora</taxon>
    </lineage>
</organism>
<keyword evidence="2" id="KW-0812">Transmembrane</keyword>
<dbReference type="AlphaFoldDB" id="A0A0G4IHY1"/>
<name>A0A0G4IHY1_PLABS</name>
<feature type="transmembrane region" description="Helical" evidence="2">
    <location>
        <begin position="160"/>
        <end position="190"/>
    </location>
</feature>
<reference evidence="3 4" key="1">
    <citation type="submission" date="2015-02" db="EMBL/GenBank/DDBJ databases">
        <authorList>
            <person name="Chooi Y.-H."/>
        </authorList>
    </citation>
    <scope>NUCLEOTIDE SEQUENCE [LARGE SCALE GENOMIC DNA]</scope>
    <source>
        <strain evidence="3">E3</strain>
    </source>
</reference>
<dbReference type="Pfam" id="PF03596">
    <property type="entry name" value="Cad"/>
    <property type="match status" value="1"/>
</dbReference>
<feature type="transmembrane region" description="Helical" evidence="2">
    <location>
        <begin position="202"/>
        <end position="221"/>
    </location>
</feature>
<evidence type="ECO:0000256" key="2">
    <source>
        <dbReference type="SAM" id="Phobius"/>
    </source>
</evidence>
<keyword evidence="4" id="KW-1185">Reference proteome</keyword>
<feature type="transmembrane region" description="Helical" evidence="2">
    <location>
        <begin position="25"/>
        <end position="43"/>
    </location>
</feature>
<dbReference type="Proteomes" id="UP000039324">
    <property type="component" value="Unassembled WGS sequence"/>
</dbReference>
<feature type="transmembrane region" description="Helical" evidence="2">
    <location>
        <begin position="55"/>
        <end position="77"/>
    </location>
</feature>
<gene>
    <name evidence="3" type="ORF">PBRA_000467</name>
</gene>
<keyword evidence="2" id="KW-0472">Membrane</keyword>
<dbReference type="EMBL" id="CDSF01000001">
    <property type="protein sequence ID" value="CEO94682.1"/>
    <property type="molecule type" value="Genomic_DNA"/>
</dbReference>
<dbReference type="InterPro" id="IPR004676">
    <property type="entry name" value="Cd-R_transporter"/>
</dbReference>
<evidence type="ECO:0000313" key="4">
    <source>
        <dbReference type="Proteomes" id="UP000039324"/>
    </source>
</evidence>
<accession>A0A0G4IHY1</accession>
<evidence type="ECO:0000256" key="1">
    <source>
        <dbReference type="SAM" id="MobiDB-lite"/>
    </source>
</evidence>
<proteinExistence type="predicted"/>
<dbReference type="OrthoDB" id="3791566at2759"/>